<gene>
    <name evidence="1" type="ORF">E2C01_083798</name>
</gene>
<protein>
    <submittedName>
        <fullName evidence="1">Uncharacterized protein</fullName>
    </submittedName>
</protein>
<evidence type="ECO:0000313" key="2">
    <source>
        <dbReference type="Proteomes" id="UP000324222"/>
    </source>
</evidence>
<dbReference type="EMBL" id="VSRR010079224">
    <property type="protein sequence ID" value="MPC88875.1"/>
    <property type="molecule type" value="Genomic_DNA"/>
</dbReference>
<proteinExistence type="predicted"/>
<comment type="caution">
    <text evidence="1">The sequence shown here is derived from an EMBL/GenBank/DDBJ whole genome shotgun (WGS) entry which is preliminary data.</text>
</comment>
<reference evidence="1 2" key="1">
    <citation type="submission" date="2019-05" db="EMBL/GenBank/DDBJ databases">
        <title>Another draft genome of Portunus trituberculatus and its Hox gene families provides insights of decapod evolution.</title>
        <authorList>
            <person name="Jeong J.-H."/>
            <person name="Song I."/>
            <person name="Kim S."/>
            <person name="Choi T."/>
            <person name="Kim D."/>
            <person name="Ryu S."/>
            <person name="Kim W."/>
        </authorList>
    </citation>
    <scope>NUCLEOTIDE SEQUENCE [LARGE SCALE GENOMIC DNA]</scope>
    <source>
        <tissue evidence="1">Muscle</tissue>
    </source>
</reference>
<evidence type="ECO:0000313" key="1">
    <source>
        <dbReference type="EMBL" id="MPC88875.1"/>
    </source>
</evidence>
<name>A0A5B7J291_PORTR</name>
<dbReference type="AlphaFoldDB" id="A0A5B7J291"/>
<accession>A0A5B7J291</accession>
<sequence>MGNYPIAKIDGYATVVVIRSKRTCVSEGVTAVRRREAYRCLLPKIRIIK</sequence>
<organism evidence="1 2">
    <name type="scientific">Portunus trituberculatus</name>
    <name type="common">Swimming crab</name>
    <name type="synonym">Neptunus trituberculatus</name>
    <dbReference type="NCBI Taxonomy" id="210409"/>
    <lineage>
        <taxon>Eukaryota</taxon>
        <taxon>Metazoa</taxon>
        <taxon>Ecdysozoa</taxon>
        <taxon>Arthropoda</taxon>
        <taxon>Crustacea</taxon>
        <taxon>Multicrustacea</taxon>
        <taxon>Malacostraca</taxon>
        <taxon>Eumalacostraca</taxon>
        <taxon>Eucarida</taxon>
        <taxon>Decapoda</taxon>
        <taxon>Pleocyemata</taxon>
        <taxon>Brachyura</taxon>
        <taxon>Eubrachyura</taxon>
        <taxon>Portunoidea</taxon>
        <taxon>Portunidae</taxon>
        <taxon>Portuninae</taxon>
        <taxon>Portunus</taxon>
    </lineage>
</organism>
<dbReference type="Proteomes" id="UP000324222">
    <property type="component" value="Unassembled WGS sequence"/>
</dbReference>
<keyword evidence="2" id="KW-1185">Reference proteome</keyword>